<feature type="compositionally biased region" description="Low complexity" evidence="1">
    <location>
        <begin position="298"/>
        <end position="312"/>
    </location>
</feature>
<organism evidence="4 5">
    <name type="scientific">Escovopsis weberi</name>
    <dbReference type="NCBI Taxonomy" id="150374"/>
    <lineage>
        <taxon>Eukaryota</taxon>
        <taxon>Fungi</taxon>
        <taxon>Dikarya</taxon>
        <taxon>Ascomycota</taxon>
        <taxon>Pezizomycotina</taxon>
        <taxon>Sordariomycetes</taxon>
        <taxon>Hypocreomycetidae</taxon>
        <taxon>Hypocreales</taxon>
        <taxon>Hypocreaceae</taxon>
        <taxon>Escovopsis</taxon>
    </lineage>
</organism>
<evidence type="ECO:0000313" key="4">
    <source>
        <dbReference type="EMBL" id="KOS20313.1"/>
    </source>
</evidence>
<dbReference type="Proteomes" id="UP000053831">
    <property type="component" value="Unassembled WGS sequence"/>
</dbReference>
<proteinExistence type="predicted"/>
<dbReference type="EMBL" id="LGSR01000018">
    <property type="protein sequence ID" value="KOS20313.1"/>
    <property type="molecule type" value="Genomic_DNA"/>
</dbReference>
<dbReference type="PANTHER" id="PTHR23028">
    <property type="entry name" value="ACETYLTRANSFERASE"/>
    <property type="match status" value="1"/>
</dbReference>
<dbReference type="STRING" id="150374.A0A0M9VUV1"/>
<feature type="transmembrane region" description="Helical" evidence="2">
    <location>
        <begin position="378"/>
        <end position="399"/>
    </location>
</feature>
<dbReference type="InterPro" id="IPR050879">
    <property type="entry name" value="Acyltransferase_3"/>
</dbReference>
<name>A0A0M9VUV1_ESCWE</name>
<protein>
    <recommendedName>
        <fullName evidence="3">Acyltransferase 3 domain-containing protein</fullName>
    </recommendedName>
</protein>
<sequence>MITPVRSAQWRSLLARLLVFLVPSFLQGPKAREMIRPAKLSPTAYLDGVRGLAALFVFFCHYSYQAFRIAFSWGCEDDNWSWLKLPILRLWYQGPMAVSIFYVISGYALSYRAMKLARARSWPDFWNSVSSLVFRRGIRLYLPTAISTLIIVFLLRIGAYDWNRDFANDKTYMKNVVEPHPLRMDSSYDQLVDWLKHLFDFIHVYDWERYKTTASYDVHLWTIPTEFRCSLYLFIAIVGTARLKTWARFLTIISATLFTFGNSRWDMLLFFCGMMLAEYDHIRGAHLAPPLPLPPPATSTSDHYYSSSSSSSSDDEYDEDAQLEKPSAATALDPRRRNLMPYVWGALSVVALYLLSFPDDKGDITPGWRLLTAAIPSWWAATRFRYWQSIGAVLFLFVVGHSPRWQRLFETAPVQYLGKISYALYIMHGPVMHTLGYSWERLAYAITGTEGYWFNAGFTLGACFAVPTVVWVADIFWRAVDMPSVRFAKWLENKWLAKD</sequence>
<keyword evidence="2" id="KW-0472">Membrane</keyword>
<dbReference type="Pfam" id="PF01757">
    <property type="entry name" value="Acyl_transf_3"/>
    <property type="match status" value="1"/>
</dbReference>
<feature type="transmembrane region" description="Helical" evidence="2">
    <location>
        <begin position="339"/>
        <end position="358"/>
    </location>
</feature>
<dbReference type="InterPro" id="IPR002656">
    <property type="entry name" value="Acyl_transf_3_dom"/>
</dbReference>
<dbReference type="GO" id="GO:0016747">
    <property type="term" value="F:acyltransferase activity, transferring groups other than amino-acyl groups"/>
    <property type="evidence" value="ECO:0007669"/>
    <property type="project" value="InterPro"/>
</dbReference>
<comment type="caution">
    <text evidence="4">The sequence shown here is derived from an EMBL/GenBank/DDBJ whole genome shotgun (WGS) entry which is preliminary data.</text>
</comment>
<dbReference type="AlphaFoldDB" id="A0A0M9VUV1"/>
<dbReference type="OrthoDB" id="5819582at2759"/>
<feature type="region of interest" description="Disordered" evidence="1">
    <location>
        <begin position="298"/>
        <end position="320"/>
    </location>
</feature>
<evidence type="ECO:0000256" key="1">
    <source>
        <dbReference type="SAM" id="MobiDB-lite"/>
    </source>
</evidence>
<dbReference type="PANTHER" id="PTHR23028:SF134">
    <property type="entry name" value="PUTATIVE (AFU_ORTHOLOGUE AFUA_4G08520)-RELATED"/>
    <property type="match status" value="1"/>
</dbReference>
<accession>A0A0M9VUV1</accession>
<evidence type="ECO:0000256" key="2">
    <source>
        <dbReference type="SAM" id="Phobius"/>
    </source>
</evidence>
<feature type="transmembrane region" description="Helical" evidence="2">
    <location>
        <begin position="49"/>
        <end position="70"/>
    </location>
</feature>
<evidence type="ECO:0000259" key="3">
    <source>
        <dbReference type="Pfam" id="PF01757"/>
    </source>
</evidence>
<feature type="transmembrane region" description="Helical" evidence="2">
    <location>
        <begin position="140"/>
        <end position="159"/>
    </location>
</feature>
<reference evidence="4 5" key="1">
    <citation type="submission" date="2015-07" db="EMBL/GenBank/DDBJ databases">
        <title>The genome of the fungus Escovopsis weberi, a specialized disease agent of ant agriculture.</title>
        <authorList>
            <person name="de Man T.J."/>
            <person name="Stajich J.E."/>
            <person name="Kubicek C.P."/>
            <person name="Chenthamara K."/>
            <person name="Atanasova L."/>
            <person name="Druzhinina I.S."/>
            <person name="Birnbaum S."/>
            <person name="Barribeau S.M."/>
            <person name="Teiling C."/>
            <person name="Suen G."/>
            <person name="Currie C."/>
            <person name="Gerardo N.M."/>
        </authorList>
    </citation>
    <scope>NUCLEOTIDE SEQUENCE [LARGE SCALE GENOMIC DNA]</scope>
</reference>
<evidence type="ECO:0000313" key="5">
    <source>
        <dbReference type="Proteomes" id="UP000053831"/>
    </source>
</evidence>
<feature type="domain" description="Acyltransferase 3" evidence="3">
    <location>
        <begin position="44"/>
        <end position="476"/>
    </location>
</feature>
<keyword evidence="5" id="KW-1185">Reference proteome</keyword>
<keyword evidence="2" id="KW-1133">Transmembrane helix</keyword>
<keyword evidence="2" id="KW-0812">Transmembrane</keyword>
<feature type="transmembrane region" description="Helical" evidence="2">
    <location>
        <begin position="90"/>
        <end position="110"/>
    </location>
</feature>
<gene>
    <name evidence="4" type="ORF">ESCO_006256</name>
</gene>
<feature type="transmembrane region" description="Helical" evidence="2">
    <location>
        <begin position="451"/>
        <end position="477"/>
    </location>
</feature>